<dbReference type="InterPro" id="IPR036864">
    <property type="entry name" value="Zn2-C6_fun-type_DNA-bd_sf"/>
</dbReference>
<dbReference type="VEuPathDB" id="FungiDB:GLRG_07688"/>
<dbReference type="SUPFAM" id="SSF57701">
    <property type="entry name" value="Zn2/Cys6 DNA-binding domain"/>
    <property type="match status" value="1"/>
</dbReference>
<dbReference type="GO" id="GO:0008270">
    <property type="term" value="F:zinc ion binding"/>
    <property type="evidence" value="ECO:0007669"/>
    <property type="project" value="InterPro"/>
</dbReference>
<sequence>MPNIGKPSPNCHLCRQRRVKCDLARPQCQRCVKYGVQCPGYRDDDELRFRHTDSATFRDRRRKKQQQTHPVSSPPAFEAVDSAPGSPASPASSQQSDASGYRSTGTPPLPLLRPVHQHWTAEAIPLVISFYPGLNFLPEMFSRVQPDHCLALAGQVCARAYMINRFRSKTDYRELSKLLGSALASVQEAIMSTKAHKSDLTIAAVWMLGNYEASPLLMGDVGRRRSFITTKERGFAPESPWHIHGQGILSLLRARGDRQLYTPTGRHIFWVMHNILQIQYTLTNMHSPPEFDHWLNIIEQTMRPLEAPLLQIGRSISSTCSLLSELVPVVRSGDTQRAVAAYEPLLSEFNHAELAMSEWMRAAPEDQKGPAPTFEYFWNSWRSAQIKVHHMMILLTNLVEHAPNCPFSPEALQLRRELCLQAIAAASRDIFDTIPTFLGGKAPRADSNSLTAYNDAVRLIWPLTHMYIIPTTPTHLRVAAREALLRIGTEQGIMAALEPRPGLAEFFPLEALKGIPVDDMDNSQGPQASASIVTKRLNGRKTIVLLGSRNQIESLASVGEGPLTGGFASINTAFACRDKPPSIPHGENAFEVLEYWVDWGSFTNQMDKRYRMGKCIRGSSAAVEEFDFGVHLHDWGNRFDGHGLPYAGSLGSATNKMDRGRNTKDLFQARLCELMRTWIRTVEHHWRAHLG</sequence>
<dbReference type="PANTHER" id="PTHR38791:SF13">
    <property type="entry name" value="ZN(2)-C6 FUNGAL-TYPE DOMAIN-CONTAINING PROTEIN"/>
    <property type="match status" value="1"/>
</dbReference>
<evidence type="ECO:0000256" key="2">
    <source>
        <dbReference type="SAM" id="MobiDB-lite"/>
    </source>
</evidence>
<evidence type="ECO:0000313" key="4">
    <source>
        <dbReference type="EMBL" id="EFQ32418.1"/>
    </source>
</evidence>
<accession>E3QNR1</accession>
<dbReference type="InterPro" id="IPR053175">
    <property type="entry name" value="DHMBA_Reg_Transcription_Factor"/>
</dbReference>
<dbReference type="OrthoDB" id="4491390at2759"/>
<dbReference type="PROSITE" id="PS50048">
    <property type="entry name" value="ZN2_CY6_FUNGAL_2"/>
    <property type="match status" value="1"/>
</dbReference>
<dbReference type="GeneID" id="24413053"/>
<feature type="compositionally biased region" description="Low complexity" evidence="2">
    <location>
        <begin position="81"/>
        <end position="100"/>
    </location>
</feature>
<dbReference type="eggNOG" id="ENOG502SJIS">
    <property type="taxonomic scope" value="Eukaryota"/>
</dbReference>
<evidence type="ECO:0000259" key="3">
    <source>
        <dbReference type="PROSITE" id="PS50048"/>
    </source>
</evidence>
<dbReference type="AlphaFoldDB" id="E3QNR1"/>
<evidence type="ECO:0000256" key="1">
    <source>
        <dbReference type="ARBA" id="ARBA00023242"/>
    </source>
</evidence>
<name>E3QNR1_COLGM</name>
<dbReference type="Gene3D" id="4.10.240.10">
    <property type="entry name" value="Zn(2)-C6 fungal-type DNA-binding domain"/>
    <property type="match status" value="1"/>
</dbReference>
<dbReference type="Pfam" id="PF00172">
    <property type="entry name" value="Zn_clus"/>
    <property type="match status" value="1"/>
</dbReference>
<proteinExistence type="predicted"/>
<keyword evidence="1" id="KW-0539">Nucleus</keyword>
<dbReference type="GO" id="GO:0000981">
    <property type="term" value="F:DNA-binding transcription factor activity, RNA polymerase II-specific"/>
    <property type="evidence" value="ECO:0007669"/>
    <property type="project" value="InterPro"/>
</dbReference>
<dbReference type="HOGENOM" id="CLU_025204_0_0_1"/>
<reference evidence="5" key="1">
    <citation type="journal article" date="2012" name="Nat. Genet.">
        <title>Lifestyle transitions in plant pathogenic Colletotrichum fungi deciphered by genome and transcriptome analyses.</title>
        <authorList>
            <person name="O'Connell R.J."/>
            <person name="Thon M.R."/>
            <person name="Hacquard S."/>
            <person name="Amyotte S.G."/>
            <person name="Kleemann J."/>
            <person name="Torres M.F."/>
            <person name="Damm U."/>
            <person name="Buiate E.A."/>
            <person name="Epstein L."/>
            <person name="Alkan N."/>
            <person name="Altmueller J."/>
            <person name="Alvarado-Balderrama L."/>
            <person name="Bauser C.A."/>
            <person name="Becker C."/>
            <person name="Birren B.W."/>
            <person name="Chen Z."/>
            <person name="Choi J."/>
            <person name="Crouch J.A."/>
            <person name="Duvick J.P."/>
            <person name="Farman M.A."/>
            <person name="Gan P."/>
            <person name="Heiman D."/>
            <person name="Henrissat B."/>
            <person name="Howard R.J."/>
            <person name="Kabbage M."/>
            <person name="Koch C."/>
            <person name="Kracher B."/>
            <person name="Kubo Y."/>
            <person name="Law A.D."/>
            <person name="Lebrun M.-H."/>
            <person name="Lee Y.-H."/>
            <person name="Miyara I."/>
            <person name="Moore N."/>
            <person name="Neumann U."/>
            <person name="Nordstroem K."/>
            <person name="Panaccione D.G."/>
            <person name="Panstruga R."/>
            <person name="Place M."/>
            <person name="Proctor R.H."/>
            <person name="Prusky D."/>
            <person name="Rech G."/>
            <person name="Reinhardt R."/>
            <person name="Rollins J.A."/>
            <person name="Rounsley S."/>
            <person name="Schardl C.L."/>
            <person name="Schwartz D.C."/>
            <person name="Shenoy N."/>
            <person name="Shirasu K."/>
            <person name="Sikhakolli U.R."/>
            <person name="Stueber K."/>
            <person name="Sukno S.A."/>
            <person name="Sweigard J.A."/>
            <person name="Takano Y."/>
            <person name="Takahara H."/>
            <person name="Trail F."/>
            <person name="van der Does H.C."/>
            <person name="Voll L.M."/>
            <person name="Will I."/>
            <person name="Young S."/>
            <person name="Zeng Q."/>
            <person name="Zhang J."/>
            <person name="Zhou S."/>
            <person name="Dickman M.B."/>
            <person name="Schulze-Lefert P."/>
            <person name="Ver Loren van Themaat E."/>
            <person name="Ma L.-J."/>
            <person name="Vaillancourt L.J."/>
        </authorList>
    </citation>
    <scope>NUCLEOTIDE SEQUENCE [LARGE SCALE GENOMIC DNA]</scope>
    <source>
        <strain evidence="5">M1.001 / M2 / FGSC 10212</strain>
    </source>
</reference>
<dbReference type="PANTHER" id="PTHR38791">
    <property type="entry name" value="ZN(II)2CYS6 TRANSCRIPTION FACTOR (EUROFUNG)-RELATED-RELATED"/>
    <property type="match status" value="1"/>
</dbReference>
<organism evidence="5">
    <name type="scientific">Colletotrichum graminicola (strain M1.001 / M2 / FGSC 10212)</name>
    <name type="common">Maize anthracnose fungus</name>
    <name type="synonym">Glomerella graminicola</name>
    <dbReference type="NCBI Taxonomy" id="645133"/>
    <lineage>
        <taxon>Eukaryota</taxon>
        <taxon>Fungi</taxon>
        <taxon>Dikarya</taxon>
        <taxon>Ascomycota</taxon>
        <taxon>Pezizomycotina</taxon>
        <taxon>Sordariomycetes</taxon>
        <taxon>Hypocreomycetidae</taxon>
        <taxon>Glomerellales</taxon>
        <taxon>Glomerellaceae</taxon>
        <taxon>Colletotrichum</taxon>
        <taxon>Colletotrichum graminicola species complex</taxon>
    </lineage>
</organism>
<keyword evidence="5" id="KW-1185">Reference proteome</keyword>
<feature type="region of interest" description="Disordered" evidence="2">
    <location>
        <begin position="52"/>
        <end position="107"/>
    </location>
</feature>
<dbReference type="InterPro" id="IPR001138">
    <property type="entry name" value="Zn2Cys6_DnaBD"/>
</dbReference>
<gene>
    <name evidence="4" type="ORF">GLRG_07688</name>
</gene>
<protein>
    <recommendedName>
        <fullName evidence="3">Zn(2)-C6 fungal-type domain-containing protein</fullName>
    </recommendedName>
</protein>
<dbReference type="RefSeq" id="XP_008096438.1">
    <property type="nucleotide sequence ID" value="XM_008098247.1"/>
</dbReference>
<evidence type="ECO:0000313" key="5">
    <source>
        <dbReference type="Proteomes" id="UP000008782"/>
    </source>
</evidence>
<dbReference type="CDD" id="cd00067">
    <property type="entry name" value="GAL4"/>
    <property type="match status" value="1"/>
</dbReference>
<dbReference type="Proteomes" id="UP000008782">
    <property type="component" value="Unassembled WGS sequence"/>
</dbReference>
<dbReference type="SMART" id="SM00066">
    <property type="entry name" value="GAL4"/>
    <property type="match status" value="1"/>
</dbReference>
<dbReference type="EMBL" id="GG697362">
    <property type="protein sequence ID" value="EFQ32418.1"/>
    <property type="molecule type" value="Genomic_DNA"/>
</dbReference>
<feature type="domain" description="Zn(2)-C6 fungal-type" evidence="3">
    <location>
        <begin position="10"/>
        <end position="38"/>
    </location>
</feature>